<keyword evidence="2" id="KW-1185">Reference proteome</keyword>
<evidence type="ECO:0000313" key="2">
    <source>
        <dbReference type="Proteomes" id="UP001163603"/>
    </source>
</evidence>
<organism evidence="1 2">
    <name type="scientific">Pistacia integerrima</name>
    <dbReference type="NCBI Taxonomy" id="434235"/>
    <lineage>
        <taxon>Eukaryota</taxon>
        <taxon>Viridiplantae</taxon>
        <taxon>Streptophyta</taxon>
        <taxon>Embryophyta</taxon>
        <taxon>Tracheophyta</taxon>
        <taxon>Spermatophyta</taxon>
        <taxon>Magnoliopsida</taxon>
        <taxon>eudicotyledons</taxon>
        <taxon>Gunneridae</taxon>
        <taxon>Pentapetalae</taxon>
        <taxon>rosids</taxon>
        <taxon>malvids</taxon>
        <taxon>Sapindales</taxon>
        <taxon>Anacardiaceae</taxon>
        <taxon>Pistacia</taxon>
    </lineage>
</organism>
<accession>A0ACC0ZES1</accession>
<gene>
    <name evidence="1" type="ORF">Pint_14905</name>
</gene>
<dbReference type="EMBL" id="CM047737">
    <property type="protein sequence ID" value="KAJ0049084.1"/>
    <property type="molecule type" value="Genomic_DNA"/>
</dbReference>
<name>A0ACC0ZES1_9ROSI</name>
<evidence type="ECO:0000313" key="1">
    <source>
        <dbReference type="EMBL" id="KAJ0049084.1"/>
    </source>
</evidence>
<sequence>MEAEMKEKIEETVRKILERSDMSETTEYQIRKQASEKMGLDLSQPEYKAFVRAVVNSFLEEQEEKSRKDQDQDQEEEEQEAQNVDEEYDDEGNLIVCKLSDKRRVTIQDFRGKTLVSIREYYKKDGKELPTAKGLSFLICSVSFGMSLTEEQWSVFKKNVPAIEKAVKKMESRINVREIIRESVFRMSLLNMYFQTGL</sequence>
<reference evidence="2" key="1">
    <citation type="journal article" date="2023" name="G3 (Bethesda)">
        <title>Genome assembly and association tests identify interacting loci associated with vigor, precocity, and sex in interspecific pistachio rootstocks.</title>
        <authorList>
            <person name="Palmer W."/>
            <person name="Jacygrad E."/>
            <person name="Sagayaradj S."/>
            <person name="Cavanaugh K."/>
            <person name="Han R."/>
            <person name="Bertier L."/>
            <person name="Beede B."/>
            <person name="Kafkas S."/>
            <person name="Golino D."/>
            <person name="Preece J."/>
            <person name="Michelmore R."/>
        </authorList>
    </citation>
    <scope>NUCLEOTIDE SEQUENCE [LARGE SCALE GENOMIC DNA]</scope>
</reference>
<comment type="caution">
    <text evidence="1">The sequence shown here is derived from an EMBL/GenBank/DDBJ whole genome shotgun (WGS) entry which is preliminary data.</text>
</comment>
<dbReference type="Proteomes" id="UP001163603">
    <property type="component" value="Chromosome 2"/>
</dbReference>
<proteinExistence type="predicted"/>
<protein>
    <submittedName>
        <fullName evidence="1">Uncharacterized protein</fullName>
    </submittedName>
</protein>